<dbReference type="InterPro" id="IPR050680">
    <property type="entry name" value="YpeA/RimI_acetyltransf"/>
</dbReference>
<comment type="similarity">
    <text evidence="1 5">Belongs to the acetyltransferase family. RimI subfamily.</text>
</comment>
<evidence type="ECO:0000256" key="5">
    <source>
        <dbReference type="RuleBase" id="RU363094"/>
    </source>
</evidence>
<keyword evidence="3 7" id="KW-0808">Transferase</keyword>
<dbReference type="Pfam" id="PF00583">
    <property type="entry name" value="Acetyltransf_1"/>
    <property type="match status" value="1"/>
</dbReference>
<dbReference type="InterPro" id="IPR000182">
    <property type="entry name" value="GNAT_dom"/>
</dbReference>
<evidence type="ECO:0000256" key="3">
    <source>
        <dbReference type="ARBA" id="ARBA00022679"/>
    </source>
</evidence>
<protein>
    <recommendedName>
        <fullName evidence="5">[Ribosomal protein bS18]-alanine N-acetyltransferase</fullName>
        <ecNumber evidence="5">2.3.1.266</ecNumber>
    </recommendedName>
</protein>
<evidence type="ECO:0000256" key="1">
    <source>
        <dbReference type="ARBA" id="ARBA00005395"/>
    </source>
</evidence>
<organism evidence="7 8">
    <name type="scientific">Neptunomonas concharum</name>
    <dbReference type="NCBI Taxonomy" id="1031538"/>
    <lineage>
        <taxon>Bacteria</taxon>
        <taxon>Pseudomonadati</taxon>
        <taxon>Pseudomonadota</taxon>
        <taxon>Gammaproteobacteria</taxon>
        <taxon>Oceanospirillales</taxon>
        <taxon>Oceanospirillaceae</taxon>
        <taxon>Neptunomonas</taxon>
    </lineage>
</organism>
<keyword evidence="8" id="KW-1185">Reference proteome</keyword>
<sequence>MSELRRLTVSDGDALFSLETLSFPSDAWSRSQLEQQLTDARSTNLGVCVAGNLAGFVLAKSLFDESELYQIAVSPDQQGQGMAQLLLNALVAELKREGIARVMLEVRASNLRAIDLYTRFGFTVDGRRKDYYWIECGREDALLLSYQVNR</sequence>
<dbReference type="GO" id="GO:0008999">
    <property type="term" value="F:protein-N-terminal-alanine acetyltransferase activity"/>
    <property type="evidence" value="ECO:0007669"/>
    <property type="project" value="UniProtKB-EC"/>
</dbReference>
<dbReference type="EMBL" id="CP043869">
    <property type="protein sequence ID" value="QEQ95698.1"/>
    <property type="molecule type" value="Genomic_DNA"/>
</dbReference>
<dbReference type="PANTHER" id="PTHR43420">
    <property type="entry name" value="ACETYLTRANSFERASE"/>
    <property type="match status" value="1"/>
</dbReference>
<dbReference type="GO" id="GO:0005737">
    <property type="term" value="C:cytoplasm"/>
    <property type="evidence" value="ECO:0007669"/>
    <property type="project" value="UniProtKB-SubCell"/>
</dbReference>
<reference evidence="7 8" key="1">
    <citation type="journal article" date="2019" name="Biochem. Eng. J.">
        <title>Metabolic engineering of the marine bacteria Neptunomonas concharum for the production of acetoin and meso-2,3-butanediol from acetate.</title>
        <authorList>
            <person name="Li W."/>
            <person name="Pu N."/>
            <person name="Liu C.-X."/>
            <person name="Yuan Q.-P."/>
            <person name="Li Z.-J."/>
        </authorList>
    </citation>
    <scope>NUCLEOTIDE SEQUENCE [LARGE SCALE GENOMIC DNA]</scope>
    <source>
        <strain evidence="7 8">JCM17730</strain>
    </source>
</reference>
<dbReference type="RefSeq" id="WP_138986402.1">
    <property type="nucleotide sequence ID" value="NZ_CP043869.1"/>
</dbReference>
<evidence type="ECO:0000256" key="2">
    <source>
        <dbReference type="ARBA" id="ARBA00022490"/>
    </source>
</evidence>
<dbReference type="EC" id="2.3.1.266" evidence="5"/>
<dbReference type="CDD" id="cd04301">
    <property type="entry name" value="NAT_SF"/>
    <property type="match status" value="1"/>
</dbReference>
<comment type="subcellular location">
    <subcellularLocation>
        <location evidence="5">Cytoplasm</location>
    </subcellularLocation>
</comment>
<proteinExistence type="inferred from homology"/>
<comment type="catalytic activity">
    <reaction evidence="5">
        <text>N-terminal L-alanyl-[ribosomal protein bS18] + acetyl-CoA = N-terminal N(alpha)-acetyl-L-alanyl-[ribosomal protein bS18] + CoA + H(+)</text>
        <dbReference type="Rhea" id="RHEA:43756"/>
        <dbReference type="Rhea" id="RHEA-COMP:10676"/>
        <dbReference type="Rhea" id="RHEA-COMP:10677"/>
        <dbReference type="ChEBI" id="CHEBI:15378"/>
        <dbReference type="ChEBI" id="CHEBI:57287"/>
        <dbReference type="ChEBI" id="CHEBI:57288"/>
        <dbReference type="ChEBI" id="CHEBI:64718"/>
        <dbReference type="ChEBI" id="CHEBI:83683"/>
        <dbReference type="EC" id="2.3.1.266"/>
    </reaction>
</comment>
<dbReference type="InterPro" id="IPR006464">
    <property type="entry name" value="AcTrfase_RimI/Ard1"/>
</dbReference>
<dbReference type="InterPro" id="IPR016181">
    <property type="entry name" value="Acyl_CoA_acyltransferase"/>
</dbReference>
<keyword evidence="2 5" id="KW-0963">Cytoplasm</keyword>
<evidence type="ECO:0000259" key="6">
    <source>
        <dbReference type="PROSITE" id="PS51186"/>
    </source>
</evidence>
<dbReference type="PROSITE" id="PS51186">
    <property type="entry name" value="GNAT"/>
    <property type="match status" value="1"/>
</dbReference>
<dbReference type="PANTHER" id="PTHR43420:SF51">
    <property type="entry name" value="PEPTIDYL-LYSINE N-ACETYLTRANSFERASE YIAC"/>
    <property type="match status" value="1"/>
</dbReference>
<dbReference type="AlphaFoldDB" id="A0A5P1R7W9"/>
<evidence type="ECO:0000313" key="8">
    <source>
        <dbReference type="Proteomes" id="UP000324760"/>
    </source>
</evidence>
<evidence type="ECO:0000313" key="7">
    <source>
        <dbReference type="EMBL" id="QEQ95698.1"/>
    </source>
</evidence>
<dbReference type="SUPFAM" id="SSF55729">
    <property type="entry name" value="Acyl-CoA N-acyltransferases (Nat)"/>
    <property type="match status" value="1"/>
</dbReference>
<feature type="domain" description="N-acetyltransferase" evidence="6">
    <location>
        <begin position="2"/>
        <end position="149"/>
    </location>
</feature>
<evidence type="ECO:0000256" key="4">
    <source>
        <dbReference type="ARBA" id="ARBA00023315"/>
    </source>
</evidence>
<dbReference type="KEGG" id="ncu:F0U83_02680"/>
<gene>
    <name evidence="7" type="primary">rimI</name>
    <name evidence="7" type="ORF">F0U83_02680</name>
</gene>
<accession>A0A5P1R7W9</accession>
<dbReference type="Proteomes" id="UP000324760">
    <property type="component" value="Chromosome"/>
</dbReference>
<dbReference type="NCBIfam" id="TIGR01575">
    <property type="entry name" value="rimI"/>
    <property type="match status" value="1"/>
</dbReference>
<comment type="function">
    <text evidence="5">Acetylates the N-terminal alanine of ribosomal protein bS18.</text>
</comment>
<dbReference type="Gene3D" id="3.40.630.30">
    <property type="match status" value="1"/>
</dbReference>
<dbReference type="OrthoDB" id="9796919at2"/>
<keyword evidence="4" id="KW-0012">Acyltransferase</keyword>
<name>A0A5P1R7W9_9GAMM</name>